<dbReference type="SUPFAM" id="SSF53300">
    <property type="entry name" value="vWA-like"/>
    <property type="match status" value="1"/>
</dbReference>
<dbReference type="PANTHER" id="PTHR41248:SF1">
    <property type="entry name" value="NORD PROTEIN"/>
    <property type="match status" value="1"/>
</dbReference>
<gene>
    <name evidence="2" type="ORF">H9798_00205</name>
</gene>
<reference evidence="2" key="2">
    <citation type="submission" date="2021-04" db="EMBL/GenBank/DDBJ databases">
        <authorList>
            <person name="Gilroy R."/>
        </authorList>
    </citation>
    <scope>NUCLEOTIDE SEQUENCE</scope>
    <source>
        <strain evidence="2">ChiSjej2B20-11307</strain>
    </source>
</reference>
<evidence type="ECO:0000259" key="1">
    <source>
        <dbReference type="SMART" id="SM00327"/>
    </source>
</evidence>
<evidence type="ECO:0000313" key="2">
    <source>
        <dbReference type="EMBL" id="HJA05563.1"/>
    </source>
</evidence>
<evidence type="ECO:0000313" key="3">
    <source>
        <dbReference type="Proteomes" id="UP000824223"/>
    </source>
</evidence>
<name>A0A9D2H6N5_9FIRM</name>
<comment type="caution">
    <text evidence="2">The sequence shown here is derived from an EMBL/GenBank/DDBJ whole genome shotgun (WGS) entry which is preliminary data.</text>
</comment>
<accession>A0A9D2H6N5</accession>
<dbReference type="InterPro" id="IPR051928">
    <property type="entry name" value="NorD/CobT"/>
</dbReference>
<dbReference type="InterPro" id="IPR036465">
    <property type="entry name" value="vWFA_dom_sf"/>
</dbReference>
<dbReference type="InterPro" id="IPR002035">
    <property type="entry name" value="VWF_A"/>
</dbReference>
<organism evidence="2 3">
    <name type="scientific">Candidatus Mediterraneibacter pullicola</name>
    <dbReference type="NCBI Taxonomy" id="2838682"/>
    <lineage>
        <taxon>Bacteria</taxon>
        <taxon>Bacillati</taxon>
        <taxon>Bacillota</taxon>
        <taxon>Clostridia</taxon>
        <taxon>Lachnospirales</taxon>
        <taxon>Lachnospiraceae</taxon>
        <taxon>Mediterraneibacter</taxon>
    </lineage>
</organism>
<feature type="domain" description="VWFA" evidence="1">
    <location>
        <begin position="387"/>
        <end position="578"/>
    </location>
</feature>
<proteinExistence type="predicted"/>
<dbReference type="Gene3D" id="3.40.50.410">
    <property type="entry name" value="von Willebrand factor, type A domain"/>
    <property type="match status" value="1"/>
</dbReference>
<dbReference type="SMART" id="SM00327">
    <property type="entry name" value="VWA"/>
    <property type="match status" value="1"/>
</dbReference>
<dbReference type="Proteomes" id="UP000824223">
    <property type="component" value="Unassembled WGS sequence"/>
</dbReference>
<sequence>MTDTDCRFLARRRALNMVWTAAGEYGFDPVFLAFTQDGLPDFYLNSIIGYVQKWYDRDTMNRLFDTIGNTVLKETLDGLLWIGLENCSFLREVRERPVLSEMRRVCAKSFFNQQLTKSRQQWMSQNSLVYALQSARWRTVLGKEPGLINPWEKKLFEELAFREAWDADQITSHATDIFRRYFRLGQSSLPLSLFAKFRGKAGSLIKKGLPHRVIRAEDLIFTSDSAGNGIITPRKARTFGPISALQEENDRLYIESCFGFPLFGYDENARAEEAFCTGHHRECHLYFASGQRAPHTGDDPLVWRMVRGAQVQAGRNRSHYQDKLHFYQNSITRLAEQIRNALLVYPQPSLVRSRSGALAPAEIWRAVWLDDERIFTETFQEEQPDFSVDLMLDASASRLQNQEVIASQAYVIAKSLRLCHIPVQIFSFLSLRGYTVMRLHCGYNDKDEDKKIFDYFAAGWNRDGLALRAARRLMEDSPAKKRILIVLTDASPNDDRRMPSDVHDKHRLSRNYSGEAGVEDSSMEVHSLQKSGIHVMAVLSGGDGDRQAAQKIYGDDFVRIENVRNLSDAVGSLLQKQIEKMRS</sequence>
<dbReference type="PANTHER" id="PTHR41248">
    <property type="entry name" value="NORD PROTEIN"/>
    <property type="match status" value="1"/>
</dbReference>
<dbReference type="AlphaFoldDB" id="A0A9D2H6N5"/>
<protein>
    <recommendedName>
        <fullName evidence="1">VWFA domain-containing protein</fullName>
    </recommendedName>
</protein>
<reference evidence="2" key="1">
    <citation type="journal article" date="2021" name="PeerJ">
        <title>Extensive microbial diversity within the chicken gut microbiome revealed by metagenomics and culture.</title>
        <authorList>
            <person name="Gilroy R."/>
            <person name="Ravi A."/>
            <person name="Getino M."/>
            <person name="Pursley I."/>
            <person name="Horton D.L."/>
            <person name="Alikhan N.F."/>
            <person name="Baker D."/>
            <person name="Gharbi K."/>
            <person name="Hall N."/>
            <person name="Watson M."/>
            <person name="Adriaenssens E.M."/>
            <person name="Foster-Nyarko E."/>
            <person name="Jarju S."/>
            <person name="Secka A."/>
            <person name="Antonio M."/>
            <person name="Oren A."/>
            <person name="Chaudhuri R.R."/>
            <person name="La Ragione R."/>
            <person name="Hildebrand F."/>
            <person name="Pallen M.J."/>
        </authorList>
    </citation>
    <scope>NUCLEOTIDE SEQUENCE</scope>
    <source>
        <strain evidence="2">ChiSjej2B20-11307</strain>
    </source>
</reference>
<dbReference type="EMBL" id="DXAK01000001">
    <property type="protein sequence ID" value="HJA05563.1"/>
    <property type="molecule type" value="Genomic_DNA"/>
</dbReference>